<proteinExistence type="predicted"/>
<evidence type="ECO:0000313" key="2">
    <source>
        <dbReference type="Proteomes" id="UP000326557"/>
    </source>
</evidence>
<dbReference type="Proteomes" id="UP000326557">
    <property type="component" value="Unassembled WGS sequence"/>
</dbReference>
<name>A0A5E7FSM5_PSEFL</name>
<gene>
    <name evidence="1" type="ORF">PS704_06008</name>
</gene>
<dbReference type="EMBL" id="CABVHP010000070">
    <property type="protein sequence ID" value="VVO42346.1"/>
    <property type="molecule type" value="Genomic_DNA"/>
</dbReference>
<evidence type="ECO:0000313" key="1">
    <source>
        <dbReference type="EMBL" id="VVO42346.1"/>
    </source>
</evidence>
<organism evidence="1 2">
    <name type="scientific">Pseudomonas fluorescens</name>
    <dbReference type="NCBI Taxonomy" id="294"/>
    <lineage>
        <taxon>Bacteria</taxon>
        <taxon>Pseudomonadati</taxon>
        <taxon>Pseudomonadota</taxon>
        <taxon>Gammaproteobacteria</taxon>
        <taxon>Pseudomonadales</taxon>
        <taxon>Pseudomonadaceae</taxon>
        <taxon>Pseudomonas</taxon>
    </lineage>
</organism>
<dbReference type="AlphaFoldDB" id="A0A5E7FSM5"/>
<accession>A0A5E7FSM5</accession>
<sequence>MGLAHSAVAFDHAVTTAFSQGLALWSAVGTVSGQGLTLRRAFGTVSSQGLALWGAFGTVSGKGLALWGTVRAILRDQAFFFQAIVTTFGNGLAEHRVIRFNLGSCLICSWQSESGAGQHGEGKAKQ</sequence>
<reference evidence="1 2" key="1">
    <citation type="submission" date="2019-09" db="EMBL/GenBank/DDBJ databases">
        <authorList>
            <person name="Chandra G."/>
            <person name="Truman W A."/>
        </authorList>
    </citation>
    <scope>NUCLEOTIDE SEQUENCE [LARGE SCALE GENOMIC DNA]</scope>
    <source>
        <strain evidence="1">PS704</strain>
    </source>
</reference>
<protein>
    <submittedName>
        <fullName evidence="1">Uncharacterized protein</fullName>
    </submittedName>
</protein>